<reference evidence="1" key="1">
    <citation type="submission" date="2020-01" db="EMBL/GenBank/DDBJ databases">
        <authorList>
            <person name="Rat A."/>
        </authorList>
    </citation>
    <scope>NUCLEOTIDE SEQUENCE</scope>
    <source>
        <strain evidence="1">LMG 31228</strain>
    </source>
</reference>
<comment type="caution">
    <text evidence="1">The sequence shown here is derived from an EMBL/GenBank/DDBJ whole genome shotgun (WGS) entry which is preliminary data.</text>
</comment>
<dbReference type="SUPFAM" id="SSF54897">
    <property type="entry name" value="Protease propeptides/inhibitors"/>
    <property type="match status" value="1"/>
</dbReference>
<organism evidence="1 2">
    <name type="scientific">Neoroseomonas eburnea</name>
    <dbReference type="NCBI Taxonomy" id="1346889"/>
    <lineage>
        <taxon>Bacteria</taxon>
        <taxon>Pseudomonadati</taxon>
        <taxon>Pseudomonadota</taxon>
        <taxon>Alphaproteobacteria</taxon>
        <taxon>Acetobacterales</taxon>
        <taxon>Acetobacteraceae</taxon>
        <taxon>Neoroseomonas</taxon>
    </lineage>
</organism>
<dbReference type="EMBL" id="JAAEDL010000007">
    <property type="protein sequence ID" value="MBR0680734.1"/>
    <property type="molecule type" value="Genomic_DNA"/>
</dbReference>
<keyword evidence="2" id="KW-1185">Reference proteome</keyword>
<evidence type="ECO:0000313" key="1">
    <source>
        <dbReference type="EMBL" id="MBR0680734.1"/>
    </source>
</evidence>
<accession>A0A9X9XAJ8</accession>
<dbReference type="Gene3D" id="3.30.70.80">
    <property type="entry name" value="Peptidase S8 propeptide/proteinase inhibitor I9"/>
    <property type="match status" value="1"/>
</dbReference>
<dbReference type="AlphaFoldDB" id="A0A9X9XAJ8"/>
<evidence type="ECO:0000313" key="2">
    <source>
        <dbReference type="Proteomes" id="UP001138709"/>
    </source>
</evidence>
<protein>
    <recommendedName>
        <fullName evidence="3">Inhibitor I9 domain-containing protein</fullName>
    </recommendedName>
</protein>
<evidence type="ECO:0008006" key="3">
    <source>
        <dbReference type="Google" id="ProtNLM"/>
    </source>
</evidence>
<dbReference type="Proteomes" id="UP001138709">
    <property type="component" value="Unassembled WGS sequence"/>
</dbReference>
<proteinExistence type="predicted"/>
<dbReference type="InterPro" id="IPR037045">
    <property type="entry name" value="S8pro/Inhibitor_I9_sf"/>
</dbReference>
<dbReference type="RefSeq" id="WP_211846260.1">
    <property type="nucleotide sequence ID" value="NZ_JAAEDL010000007.1"/>
</dbReference>
<name>A0A9X9XAJ8_9PROT</name>
<reference evidence="1" key="2">
    <citation type="journal article" date="2021" name="Syst. Appl. Microbiol.">
        <title>Roseomonas hellenica sp. nov., isolated from roots of wild-growing Alkanna tinctoria.</title>
        <authorList>
            <person name="Rat A."/>
            <person name="Naranjo H.D."/>
            <person name="Lebbe L."/>
            <person name="Cnockaert M."/>
            <person name="Krigas N."/>
            <person name="Grigoriadou K."/>
            <person name="Maloupa E."/>
            <person name="Willems A."/>
        </authorList>
    </citation>
    <scope>NUCLEOTIDE SEQUENCE</scope>
    <source>
        <strain evidence="1">LMG 31228</strain>
    </source>
</reference>
<sequence>MAAILALLGNTAQLHAQERREAMTKIEPALADALRANTDAARGFGVVITFHATAGDGTVRRQVLQRLGIAPTAVYEAIPSAAATATPAQIEALAATPEVALVEVDPQAHILPRP</sequence>
<gene>
    <name evidence="1" type="ORF">GXW74_09555</name>
</gene>